<keyword evidence="4" id="KW-1185">Reference proteome</keyword>
<dbReference type="EMBL" id="CP046377">
    <property type="protein sequence ID" value="QHQ25828.1"/>
    <property type="molecule type" value="Genomic_DNA"/>
</dbReference>
<dbReference type="EMBL" id="JBIXKD010000002">
    <property type="protein sequence ID" value="MFJ5320284.1"/>
    <property type="molecule type" value="Genomic_DNA"/>
</dbReference>
<dbReference type="Proteomes" id="UP000464054">
    <property type="component" value="Chromosome"/>
</dbReference>
<proteinExistence type="predicted"/>
<evidence type="ECO:0000313" key="1">
    <source>
        <dbReference type="EMBL" id="MFJ5320284.1"/>
    </source>
</evidence>
<name>A0AAP9LDZ2_9GAMM</name>
<dbReference type="RefSeq" id="WP_161546999.1">
    <property type="nucleotide sequence ID" value="NZ_CP046377.1"/>
</dbReference>
<protein>
    <submittedName>
        <fullName evidence="2">Uncharacterized protein</fullName>
    </submittedName>
</protein>
<evidence type="ECO:0000313" key="4">
    <source>
        <dbReference type="Proteomes" id="UP001617714"/>
    </source>
</evidence>
<reference evidence="3" key="1">
    <citation type="submission" date="2019-11" db="EMBL/GenBank/DDBJ databases">
        <authorList>
            <person name="Jee S."/>
        </authorList>
    </citation>
    <scope>NUCLEOTIDE SEQUENCE [LARGE SCALE GENOMIC DNA]</scope>
    <source>
        <strain evidence="3">PZ1</strain>
    </source>
</reference>
<organism evidence="2 3">
    <name type="scientific">Pectobacterium parvum</name>
    <dbReference type="NCBI Taxonomy" id="2778550"/>
    <lineage>
        <taxon>Bacteria</taxon>
        <taxon>Pseudomonadati</taxon>
        <taxon>Pseudomonadota</taxon>
        <taxon>Gammaproteobacteria</taxon>
        <taxon>Enterobacterales</taxon>
        <taxon>Pectobacteriaceae</taxon>
        <taxon>Pectobacterium</taxon>
    </lineage>
</organism>
<reference evidence="2" key="2">
    <citation type="journal article" date="2022" name="Plant Pathol J">
        <title>Comparative Genomic Analysis of Pathogenic Factors of Pectobacterium Species Isolated in South Korea Using Whole-Genome Sequencing.</title>
        <authorList>
            <person name="Jee S."/>
            <person name="Kang I.J."/>
            <person name="Bak G."/>
            <person name="Kang S."/>
            <person name="Lee J."/>
            <person name="Heu S."/>
            <person name="Hwang I."/>
        </authorList>
    </citation>
    <scope>NUCLEOTIDE SEQUENCE</scope>
    <source>
        <strain evidence="2">PZ1</strain>
    </source>
</reference>
<sequence length="65" mass="7449">MNMSPEMKLSSLYGLFDLLTNIDDEIEPETIRNTAVLGLVLVSELEDEFKQKHSSKVLPIRELTR</sequence>
<reference evidence="1 4" key="3">
    <citation type="submission" date="2024-10" db="EMBL/GenBank/DDBJ databases">
        <authorList>
            <person name="Lu C.-H."/>
        </authorList>
    </citation>
    <scope>NUCLEOTIDE SEQUENCE [LARGE SCALE GENOMIC DNA]</scope>
    <source>
        <strain evidence="1 4">22QBSP01-2</strain>
    </source>
</reference>
<evidence type="ECO:0000313" key="3">
    <source>
        <dbReference type="Proteomes" id="UP000464054"/>
    </source>
</evidence>
<gene>
    <name evidence="1" type="ORF">ACIPSN_02640</name>
    <name evidence="2" type="ORF">GMX10_18660</name>
</gene>
<dbReference type="AlphaFoldDB" id="A0AAP9LDZ2"/>
<evidence type="ECO:0000313" key="2">
    <source>
        <dbReference type="EMBL" id="QHQ25828.1"/>
    </source>
</evidence>
<accession>A0AAP9LDZ2</accession>
<dbReference type="Proteomes" id="UP001617714">
    <property type="component" value="Unassembled WGS sequence"/>
</dbReference>